<dbReference type="AlphaFoldDB" id="A0A0F9CY51"/>
<protein>
    <submittedName>
        <fullName evidence="1">Uncharacterized protein</fullName>
    </submittedName>
</protein>
<proteinExistence type="predicted"/>
<comment type="caution">
    <text evidence="1">The sequence shown here is derived from an EMBL/GenBank/DDBJ whole genome shotgun (WGS) entry which is preliminary data.</text>
</comment>
<dbReference type="EMBL" id="LAZR01044387">
    <property type="protein sequence ID" value="KKL04783.1"/>
    <property type="molecule type" value="Genomic_DNA"/>
</dbReference>
<evidence type="ECO:0000313" key="1">
    <source>
        <dbReference type="EMBL" id="KKL04783.1"/>
    </source>
</evidence>
<gene>
    <name evidence="1" type="ORF">LCGC14_2612620</name>
</gene>
<reference evidence="1" key="1">
    <citation type="journal article" date="2015" name="Nature">
        <title>Complex archaea that bridge the gap between prokaryotes and eukaryotes.</title>
        <authorList>
            <person name="Spang A."/>
            <person name="Saw J.H."/>
            <person name="Jorgensen S.L."/>
            <person name="Zaremba-Niedzwiedzka K."/>
            <person name="Martijn J."/>
            <person name="Lind A.E."/>
            <person name="van Eijk R."/>
            <person name="Schleper C."/>
            <person name="Guy L."/>
            <person name="Ettema T.J."/>
        </authorList>
    </citation>
    <scope>NUCLEOTIDE SEQUENCE</scope>
</reference>
<sequence length="97" mass="10880">MLDLAEDLPRPEAIEGFIGGSYFLLSYSPKIEELLCVWPSHAPALEGNFKPFSFKQWQMLKAMMEGVDYAPYNGEFETESQRAAEAAAKEGNKNESD</sequence>
<accession>A0A0F9CY51</accession>
<organism evidence="1">
    <name type="scientific">marine sediment metagenome</name>
    <dbReference type="NCBI Taxonomy" id="412755"/>
    <lineage>
        <taxon>unclassified sequences</taxon>
        <taxon>metagenomes</taxon>
        <taxon>ecological metagenomes</taxon>
    </lineage>
</organism>
<name>A0A0F9CY51_9ZZZZ</name>